<dbReference type="InterPro" id="IPR012347">
    <property type="entry name" value="Ferritin-like"/>
</dbReference>
<dbReference type="EMBL" id="CYZU01000025">
    <property type="protein sequence ID" value="CUO62183.1"/>
    <property type="molecule type" value="Genomic_DNA"/>
</dbReference>
<dbReference type="Proteomes" id="UP000095544">
    <property type="component" value="Unassembled WGS sequence"/>
</dbReference>
<sequence>MEEQTIKLLEECSKGCKMGTDSIEQVKDYITDEDLWNVIEKYDGKYKELDKEIAGLLKEEGRPDQEPGKMASVFSWITTEMKLMIKDDSRQIAKLMMDGCNMGIQSISEAVNENPEASGESKSAAKKLVKELEDFMKELKPFL</sequence>
<reference evidence="1 2" key="1">
    <citation type="submission" date="2015-09" db="EMBL/GenBank/DDBJ databases">
        <authorList>
            <consortium name="Pathogen Informatics"/>
        </authorList>
    </citation>
    <scope>NUCLEOTIDE SEQUENCE [LARGE SCALE GENOMIC DNA]</scope>
    <source>
        <strain evidence="1 2">2789STDY5834876</strain>
    </source>
</reference>
<proteinExistence type="predicted"/>
<evidence type="ECO:0000313" key="2">
    <source>
        <dbReference type="Proteomes" id="UP000095544"/>
    </source>
</evidence>
<organism evidence="1 2">
    <name type="scientific">Faecalicatena contorta</name>
    <dbReference type="NCBI Taxonomy" id="39482"/>
    <lineage>
        <taxon>Bacteria</taxon>
        <taxon>Bacillati</taxon>
        <taxon>Bacillota</taxon>
        <taxon>Clostridia</taxon>
        <taxon>Lachnospirales</taxon>
        <taxon>Lachnospiraceae</taxon>
        <taxon>Faecalicatena</taxon>
    </lineage>
</organism>
<name>A0A174GIG3_9FIRM</name>
<dbReference type="STRING" id="39482.ERS852491_02763"/>
<accession>A0A174GIG3</accession>
<dbReference type="OrthoDB" id="1651292at2"/>
<dbReference type="RefSeq" id="WP_050640466.1">
    <property type="nucleotide sequence ID" value="NZ_CABKUE010000008.1"/>
</dbReference>
<evidence type="ECO:0000313" key="1">
    <source>
        <dbReference type="EMBL" id="CUO62183.1"/>
    </source>
</evidence>
<dbReference type="AlphaFoldDB" id="A0A174GIG3"/>
<evidence type="ECO:0008006" key="3">
    <source>
        <dbReference type="Google" id="ProtNLM"/>
    </source>
</evidence>
<dbReference type="Gene3D" id="1.20.1260.10">
    <property type="match status" value="1"/>
</dbReference>
<protein>
    <recommendedName>
        <fullName evidence="3">DUF2383 domain-containing protein</fullName>
    </recommendedName>
</protein>
<gene>
    <name evidence="1" type="ORF">ERS852491_02763</name>
</gene>